<evidence type="ECO:0000256" key="1">
    <source>
        <dbReference type="ARBA" id="ARBA00001974"/>
    </source>
</evidence>
<evidence type="ECO:0000256" key="5">
    <source>
        <dbReference type="RuleBase" id="RU003968"/>
    </source>
</evidence>
<dbReference type="Proteomes" id="UP001164965">
    <property type="component" value="Chromosome"/>
</dbReference>
<keyword evidence="7" id="KW-0560">Oxidoreductase</keyword>
<gene>
    <name evidence="7" type="primary">mftG</name>
    <name evidence="7" type="ORF">RHODO2019_16880</name>
</gene>
<dbReference type="PRINTS" id="PR00411">
    <property type="entry name" value="PNDRDTASEI"/>
</dbReference>
<feature type="domain" description="Glucose-methanol-choline oxidoreductase N-terminal" evidence="6">
    <location>
        <begin position="80"/>
        <end position="103"/>
    </location>
</feature>
<dbReference type="InterPro" id="IPR000172">
    <property type="entry name" value="GMC_OxRdtase_N"/>
</dbReference>
<dbReference type="SUPFAM" id="SSF54373">
    <property type="entry name" value="FAD-linked reductases, C-terminal domain"/>
    <property type="match status" value="1"/>
</dbReference>
<dbReference type="GO" id="GO:0016491">
    <property type="term" value="F:oxidoreductase activity"/>
    <property type="evidence" value="ECO:0007669"/>
    <property type="project" value="UniProtKB-KW"/>
</dbReference>
<evidence type="ECO:0000313" key="8">
    <source>
        <dbReference type="Proteomes" id="UP001164965"/>
    </source>
</evidence>
<sequence>MTADRPDVLVVGAGSAGCVLAARLSEDPARTVLVLEPGALHTTSWPPELLDAGLVPAGHAETWHYATALTPDRTGLLHRGRVVGGSGAVNGAYFVRATPADVDAWPGLTFDELLPSFLRSESDPLGGPRHGTDGPVPVTRSTDLHPRSAQLVQAARAAGFADEPDKNAGAAPGVGPLPRNVRDGVRVNTALAYLVPALGRPNLQVRTGVRVARVLVVDGRATGVELTTGARVHAEQVVLCAGAIASAAVLLRSGIGPAQDLRTVGLTVHADLPVGRGFSDHPDVAVADVHAEERMRTPGTPALEVTLNTPTVELRPYTAGFDQLVPGSGAGPQPCLGVALVVPDSRGTLRLRSTDPDAAPDIAHHYLATAHDRDLLADGVRLAHHLLAQPPPADVDRWVRENLGTSQHLVGTCALGTVVDAGFRVQGVEGLRVVDAAVVPVVPTRGPHATVVALAEHAAAHWSHP</sequence>
<evidence type="ECO:0000259" key="6">
    <source>
        <dbReference type="PROSITE" id="PS00623"/>
    </source>
</evidence>
<evidence type="ECO:0000313" key="7">
    <source>
        <dbReference type="EMBL" id="UZJ24758.1"/>
    </source>
</evidence>
<dbReference type="PROSITE" id="PS51257">
    <property type="entry name" value="PROKAR_LIPOPROTEIN"/>
    <property type="match status" value="1"/>
</dbReference>
<dbReference type="EMBL" id="CP110615">
    <property type="protein sequence ID" value="UZJ24758.1"/>
    <property type="molecule type" value="Genomic_DNA"/>
</dbReference>
<dbReference type="Pfam" id="PF05199">
    <property type="entry name" value="GMC_oxred_C"/>
    <property type="match status" value="1"/>
</dbReference>
<dbReference type="InterPro" id="IPR007867">
    <property type="entry name" value="GMC_OxRtase_C"/>
</dbReference>
<comment type="similarity">
    <text evidence="2 5">Belongs to the GMC oxidoreductase family.</text>
</comment>
<dbReference type="InterPro" id="IPR036188">
    <property type="entry name" value="FAD/NAD-bd_sf"/>
</dbReference>
<dbReference type="Gene3D" id="3.50.50.60">
    <property type="entry name" value="FAD/NAD(P)-binding domain"/>
    <property type="match status" value="1"/>
</dbReference>
<evidence type="ECO:0000256" key="4">
    <source>
        <dbReference type="ARBA" id="ARBA00022827"/>
    </source>
</evidence>
<keyword evidence="8" id="KW-1185">Reference proteome</keyword>
<organism evidence="7 8">
    <name type="scientific">Rhodococcus antarcticus</name>
    <dbReference type="NCBI Taxonomy" id="2987751"/>
    <lineage>
        <taxon>Bacteria</taxon>
        <taxon>Bacillati</taxon>
        <taxon>Actinomycetota</taxon>
        <taxon>Actinomycetes</taxon>
        <taxon>Mycobacteriales</taxon>
        <taxon>Nocardiaceae</taxon>
        <taxon>Rhodococcus</taxon>
    </lineage>
</organism>
<dbReference type="PROSITE" id="PS00623">
    <property type="entry name" value="GMC_OXRED_1"/>
    <property type="match status" value="1"/>
</dbReference>
<dbReference type="Gene3D" id="3.30.410.40">
    <property type="match status" value="1"/>
</dbReference>
<dbReference type="RefSeq" id="WP_265382864.1">
    <property type="nucleotide sequence ID" value="NZ_CP110615.1"/>
</dbReference>
<dbReference type="EC" id="1.-.-.-" evidence="7"/>
<dbReference type="SUPFAM" id="SSF51905">
    <property type="entry name" value="FAD/NAD(P)-binding domain"/>
    <property type="match status" value="1"/>
</dbReference>
<dbReference type="NCBIfam" id="TIGR03970">
    <property type="entry name" value="Rv0697"/>
    <property type="match status" value="1"/>
</dbReference>
<name>A0ABY6P0S6_9NOCA</name>
<dbReference type="PIRSF" id="PIRSF000137">
    <property type="entry name" value="Alcohol_oxidase"/>
    <property type="match status" value="1"/>
</dbReference>
<dbReference type="InterPro" id="IPR012132">
    <property type="entry name" value="GMC_OxRdtase"/>
</dbReference>
<reference evidence="7" key="1">
    <citation type="submission" date="2022-10" db="EMBL/GenBank/DDBJ databases">
        <title>Rhodococcus sp.75.</title>
        <authorList>
            <person name="Sun M."/>
        </authorList>
    </citation>
    <scope>NUCLEOTIDE SEQUENCE</scope>
    <source>
        <strain evidence="7">75</strain>
    </source>
</reference>
<dbReference type="PANTHER" id="PTHR11552:SF147">
    <property type="entry name" value="CHOLINE DEHYDROGENASE, MITOCHONDRIAL"/>
    <property type="match status" value="1"/>
</dbReference>
<keyword evidence="3 5" id="KW-0285">Flavoprotein</keyword>
<protein>
    <submittedName>
        <fullName evidence="7">Mycofactocin system GMC family oxidoreductase MftG</fullName>
        <ecNumber evidence="7">1.-.-.-</ecNumber>
    </submittedName>
</protein>
<accession>A0ABY6P0S6</accession>
<evidence type="ECO:0000256" key="2">
    <source>
        <dbReference type="ARBA" id="ARBA00010790"/>
    </source>
</evidence>
<dbReference type="InterPro" id="IPR023978">
    <property type="entry name" value="GMC_oxidoreductase_bact"/>
</dbReference>
<keyword evidence="4 5" id="KW-0274">FAD</keyword>
<dbReference type="PANTHER" id="PTHR11552">
    <property type="entry name" value="GLUCOSE-METHANOL-CHOLINE GMC OXIDOREDUCTASE"/>
    <property type="match status" value="1"/>
</dbReference>
<evidence type="ECO:0000256" key="3">
    <source>
        <dbReference type="ARBA" id="ARBA00022630"/>
    </source>
</evidence>
<dbReference type="Pfam" id="PF00732">
    <property type="entry name" value="GMC_oxred_N"/>
    <property type="match status" value="1"/>
</dbReference>
<comment type="cofactor">
    <cofactor evidence="1">
        <name>FAD</name>
        <dbReference type="ChEBI" id="CHEBI:57692"/>
    </cofactor>
</comment>
<proteinExistence type="inferred from homology"/>